<dbReference type="RefSeq" id="WP_338749363.1">
    <property type="nucleotide sequence ID" value="NZ_CP144913.1"/>
</dbReference>
<dbReference type="Proteomes" id="UP001382727">
    <property type="component" value="Chromosome"/>
</dbReference>
<keyword evidence="2" id="KW-1133">Transmembrane helix</keyword>
<organism evidence="3 4">
    <name type="scientific">Janibacter alittae</name>
    <dbReference type="NCBI Taxonomy" id="3115209"/>
    <lineage>
        <taxon>Bacteria</taxon>
        <taxon>Bacillati</taxon>
        <taxon>Actinomycetota</taxon>
        <taxon>Actinomycetes</taxon>
        <taxon>Micrococcales</taxon>
        <taxon>Intrasporangiaceae</taxon>
        <taxon>Janibacter</taxon>
    </lineage>
</organism>
<feature type="region of interest" description="Disordered" evidence="1">
    <location>
        <begin position="59"/>
        <end position="79"/>
    </location>
</feature>
<proteinExistence type="predicted"/>
<feature type="region of interest" description="Disordered" evidence="1">
    <location>
        <begin position="333"/>
        <end position="361"/>
    </location>
</feature>
<evidence type="ECO:0000256" key="1">
    <source>
        <dbReference type="SAM" id="MobiDB-lite"/>
    </source>
</evidence>
<keyword evidence="2" id="KW-0472">Membrane</keyword>
<evidence type="ECO:0000256" key="2">
    <source>
        <dbReference type="SAM" id="Phobius"/>
    </source>
</evidence>
<keyword evidence="2" id="KW-0812">Transmembrane</keyword>
<dbReference type="EMBL" id="CP144913">
    <property type="protein sequence ID" value="WXB76411.1"/>
    <property type="molecule type" value="Genomic_DNA"/>
</dbReference>
<accession>A0ABZ2MH74</accession>
<evidence type="ECO:0000313" key="4">
    <source>
        <dbReference type="Proteomes" id="UP001382727"/>
    </source>
</evidence>
<gene>
    <name evidence="3" type="ORF">V1351_15925</name>
</gene>
<reference evidence="3 4" key="1">
    <citation type="submission" date="2024-02" db="EMBL/GenBank/DDBJ databases">
        <title>Janibacter sp. nov., isolated from gut of marine sandworm.</title>
        <authorList>
            <person name="Kim B."/>
            <person name="Jun M.O."/>
            <person name="Shin N.-R."/>
        </authorList>
    </citation>
    <scope>NUCLEOTIDE SEQUENCE [LARGE SCALE GENOMIC DNA]</scope>
    <source>
        <strain evidence="3 4">A1S7</strain>
    </source>
</reference>
<feature type="transmembrane region" description="Helical" evidence="2">
    <location>
        <begin position="12"/>
        <end position="33"/>
    </location>
</feature>
<sequence length="491" mass="49872">MSERTRRRERGASSAEYVGAVVVAAILVGAIVFTVSPQGANVRAAVCDSVGSILQTELGCGSGDEGGDEAGPPTDEDFQPPVCQVSRTGEEYNSTISIAFIDIGDNAGLVRTVMSDGTVTLTATDGAMLGASGGAGAELRTGGGAELGASVDFGGGVELGLGDTWTFPDAESADEFEELLNDHRVRDVTRTYGGRGAFMVDLIDPLDPLPEPGTTTTEIGLTGEVDGQLGINLTGNDDGSGPSLQAQAIAASVEADATWTQTTDTNGTEGAQDDSTTYTVDMSINPDVSSDIWSADLGLGDTEGMSMSITENAAGEITEISIVSTSEGAINAGATIDGGGSDGTGPEADSGSGSIFTSETDTTATVATTSLSLDPDSPGYDEDVSVVQDWLGGQDSGGYEWPGTIPMGAVNPARAGSDSFSRLMHEQATVSAITSEGVTSASGLAAEVSLGLKLGFDFSVSESEAEAVYAAYLGAPRNAERSMVPYEDCIS</sequence>
<evidence type="ECO:0000313" key="3">
    <source>
        <dbReference type="EMBL" id="WXB76411.1"/>
    </source>
</evidence>
<name>A0ABZ2MH74_9MICO</name>
<keyword evidence="4" id="KW-1185">Reference proteome</keyword>
<protein>
    <submittedName>
        <fullName evidence="3">Uncharacterized protein</fullName>
    </submittedName>
</protein>